<dbReference type="Proteomes" id="UP000274922">
    <property type="component" value="Unassembled WGS sequence"/>
</dbReference>
<name>A0A4P9XF51_9FUNG</name>
<evidence type="ECO:0000313" key="2">
    <source>
        <dbReference type="EMBL" id="RKP03760.1"/>
    </source>
</evidence>
<dbReference type="AlphaFoldDB" id="A0A4P9XF51"/>
<reference evidence="3" key="1">
    <citation type="journal article" date="2018" name="Nat. Microbiol.">
        <title>Leveraging single-cell genomics to expand the fungal tree of life.</title>
        <authorList>
            <person name="Ahrendt S.R."/>
            <person name="Quandt C.A."/>
            <person name="Ciobanu D."/>
            <person name="Clum A."/>
            <person name="Salamov A."/>
            <person name="Andreopoulos B."/>
            <person name="Cheng J.F."/>
            <person name="Woyke T."/>
            <person name="Pelin A."/>
            <person name="Henrissat B."/>
            <person name="Reynolds N.K."/>
            <person name="Benny G.L."/>
            <person name="Smith M.E."/>
            <person name="James T.Y."/>
            <person name="Grigoriev I.V."/>
        </authorList>
    </citation>
    <scope>NUCLEOTIDE SEQUENCE [LARGE SCALE GENOMIC DNA]</scope>
    <source>
        <strain evidence="3">ATCC 52028</strain>
    </source>
</reference>
<sequence length="390" mass="39869">MVASKVTKASKAAPAAAKSPKVVKNAKAVRAAKAAVTAVPAASPKVAAKAAKAEQAAAAAAEAAKAARPAADAPALETDLTKALRALLAVEKRRRMDAAEGAANLLESSHEPVYLHVDTHLMPAAQAKAATGARLAIPHPFLIPEHHDIVFVAQPNDVVRLQEAFDTAALKRGLPKIHVLSIADLGYKGKTAANLHGRSKLSDTTASTIRGASLILADARIVIHVPGLVGAKLLKGKGKQAVATQAKASKTKHVNASAKWPVSVKVAGHQPEAIVRRIAALVKTTVWSGIHPAPAAKGAHTVMPAGTCTVKIGETHQPVAELVANAATVGAAIAATVSASAVSTASKTSVKAKKWRNVALMGVKLAEGIVLPVYKTLPLAAVAQTEEEAA</sequence>
<accession>A0A4P9XF51</accession>
<feature type="region of interest" description="Disordered" evidence="1">
    <location>
        <begin position="1"/>
        <end position="20"/>
    </location>
</feature>
<evidence type="ECO:0000256" key="1">
    <source>
        <dbReference type="SAM" id="MobiDB-lite"/>
    </source>
</evidence>
<organism evidence="2 3">
    <name type="scientific">Caulochytrium protostelioides</name>
    <dbReference type="NCBI Taxonomy" id="1555241"/>
    <lineage>
        <taxon>Eukaryota</taxon>
        <taxon>Fungi</taxon>
        <taxon>Fungi incertae sedis</taxon>
        <taxon>Chytridiomycota</taxon>
        <taxon>Chytridiomycota incertae sedis</taxon>
        <taxon>Chytridiomycetes</taxon>
        <taxon>Caulochytriales</taxon>
        <taxon>Caulochytriaceae</taxon>
        <taxon>Caulochytrium</taxon>
    </lineage>
</organism>
<evidence type="ECO:0008006" key="4">
    <source>
        <dbReference type="Google" id="ProtNLM"/>
    </source>
</evidence>
<dbReference type="EMBL" id="ML014118">
    <property type="protein sequence ID" value="RKP03760.1"/>
    <property type="molecule type" value="Genomic_DNA"/>
</dbReference>
<evidence type="ECO:0000313" key="3">
    <source>
        <dbReference type="Proteomes" id="UP000274922"/>
    </source>
</evidence>
<gene>
    <name evidence="2" type="ORF">CXG81DRAFT_23595</name>
</gene>
<keyword evidence="3" id="KW-1185">Reference proteome</keyword>
<protein>
    <recommendedName>
        <fullName evidence="4">Ribosomal protein L1</fullName>
    </recommendedName>
</protein>
<proteinExistence type="predicted"/>